<evidence type="ECO:0000313" key="4">
    <source>
        <dbReference type="Proteomes" id="UP000335636"/>
    </source>
</evidence>
<dbReference type="EMBL" id="WJEC01008859">
    <property type="protein sequence ID" value="KAF7459460.1"/>
    <property type="molecule type" value="Genomic_DNA"/>
</dbReference>
<gene>
    <name evidence="2" type="ORF">GHT09_020556</name>
    <name evidence="3" type="ORF">MONAX_5E015036</name>
</gene>
<dbReference type="AlphaFoldDB" id="A0A5E4CNV4"/>
<keyword evidence="4" id="KW-1185">Reference proteome</keyword>
<feature type="transmembrane region" description="Helical" evidence="1">
    <location>
        <begin position="42"/>
        <end position="59"/>
    </location>
</feature>
<evidence type="ECO:0000313" key="3">
    <source>
        <dbReference type="EMBL" id="VTJ83513.1"/>
    </source>
</evidence>
<evidence type="ECO:0000256" key="1">
    <source>
        <dbReference type="SAM" id="Phobius"/>
    </source>
</evidence>
<proteinExistence type="predicted"/>
<reference evidence="3 4" key="1">
    <citation type="submission" date="2019-04" db="EMBL/GenBank/DDBJ databases">
        <authorList>
            <person name="Alioto T."/>
            <person name="Alioto T."/>
        </authorList>
    </citation>
    <scope>NUCLEOTIDE SEQUENCE [LARGE SCALE GENOMIC DNA]</scope>
</reference>
<keyword evidence="1" id="KW-0472">Membrane</keyword>
<keyword evidence="1" id="KW-1133">Transmembrane helix</keyword>
<evidence type="ECO:0000313" key="2">
    <source>
        <dbReference type="EMBL" id="KAF7459460.1"/>
    </source>
</evidence>
<accession>A0A5E4CNV4</accession>
<dbReference type="EMBL" id="CABDUW010001721">
    <property type="protein sequence ID" value="VTJ83513.1"/>
    <property type="molecule type" value="Genomic_DNA"/>
</dbReference>
<protein>
    <submittedName>
        <fullName evidence="3">Uncharacterized protein</fullName>
    </submittedName>
</protein>
<reference evidence="2" key="2">
    <citation type="submission" date="2020-08" db="EMBL/GenBank/DDBJ databases">
        <authorList>
            <person name="Shumante A."/>
            <person name="Zimin A.V."/>
            <person name="Puiu D."/>
            <person name="Salzberg S.L."/>
        </authorList>
    </citation>
    <scope>NUCLEOTIDE SEQUENCE</scope>
    <source>
        <strain evidence="2">WC2-LM</strain>
        <tissue evidence="2">Liver</tissue>
    </source>
</reference>
<name>A0A5E4CNV4_MARMO</name>
<organism evidence="3 4">
    <name type="scientific">Marmota monax</name>
    <name type="common">Woodchuck</name>
    <dbReference type="NCBI Taxonomy" id="9995"/>
    <lineage>
        <taxon>Eukaryota</taxon>
        <taxon>Metazoa</taxon>
        <taxon>Chordata</taxon>
        <taxon>Craniata</taxon>
        <taxon>Vertebrata</taxon>
        <taxon>Euteleostomi</taxon>
        <taxon>Mammalia</taxon>
        <taxon>Eutheria</taxon>
        <taxon>Euarchontoglires</taxon>
        <taxon>Glires</taxon>
        <taxon>Rodentia</taxon>
        <taxon>Sciuromorpha</taxon>
        <taxon>Sciuridae</taxon>
        <taxon>Xerinae</taxon>
        <taxon>Marmotini</taxon>
        <taxon>Marmota</taxon>
    </lineage>
</organism>
<dbReference type="Proteomes" id="UP000335636">
    <property type="component" value="Unassembled WGS sequence"/>
</dbReference>
<sequence>MFLDPFQKVFGMKAYPCGSEFPLGTFPEVFHRPGALRLHTKLSLALSIMFVIPPAFLVIQKEVRQLHLNWKEIRVKISD</sequence>
<dbReference type="Proteomes" id="UP000662637">
    <property type="component" value="Unassembled WGS sequence"/>
</dbReference>
<keyword evidence="1" id="KW-0812">Transmembrane</keyword>